<evidence type="ECO:0000256" key="1">
    <source>
        <dbReference type="ARBA" id="ARBA00022729"/>
    </source>
</evidence>
<keyword evidence="1 2" id="KW-0732">Signal</keyword>
<gene>
    <name evidence="4" type="ORF">TP2_16510</name>
</gene>
<dbReference type="AlphaFoldDB" id="A0A074JH17"/>
<accession>A0A074JH17</accession>
<organism evidence="4 5">
    <name type="scientific">Thioclava pacifica DSM 10166</name>
    <dbReference type="NCBI Taxonomy" id="1353537"/>
    <lineage>
        <taxon>Bacteria</taxon>
        <taxon>Pseudomonadati</taxon>
        <taxon>Pseudomonadota</taxon>
        <taxon>Alphaproteobacteria</taxon>
        <taxon>Rhodobacterales</taxon>
        <taxon>Paracoccaceae</taxon>
        <taxon>Thioclava</taxon>
    </lineage>
</organism>
<evidence type="ECO:0000313" key="5">
    <source>
        <dbReference type="Proteomes" id="UP000027432"/>
    </source>
</evidence>
<evidence type="ECO:0000256" key="2">
    <source>
        <dbReference type="SAM" id="SignalP"/>
    </source>
</evidence>
<dbReference type="SUPFAM" id="SSF56925">
    <property type="entry name" value="OMPA-like"/>
    <property type="match status" value="1"/>
</dbReference>
<keyword evidence="5" id="KW-1185">Reference proteome</keyword>
<dbReference type="Pfam" id="PF13505">
    <property type="entry name" value="OMP_b-brl"/>
    <property type="match status" value="1"/>
</dbReference>
<feature type="signal peptide" evidence="2">
    <location>
        <begin position="1"/>
        <end position="21"/>
    </location>
</feature>
<evidence type="ECO:0000259" key="3">
    <source>
        <dbReference type="Pfam" id="PF13505"/>
    </source>
</evidence>
<name>A0A074JH17_9RHOB</name>
<dbReference type="InterPro" id="IPR011250">
    <property type="entry name" value="OMP/PagP_B-barrel"/>
</dbReference>
<proteinExistence type="predicted"/>
<dbReference type="OrthoDB" id="189250at2"/>
<dbReference type="InterPro" id="IPR027385">
    <property type="entry name" value="Beta-barrel_OMP"/>
</dbReference>
<dbReference type="EMBL" id="AUND01000004">
    <property type="protein sequence ID" value="KEO55180.1"/>
    <property type="molecule type" value="Genomic_DNA"/>
</dbReference>
<dbReference type="Gene3D" id="2.40.160.20">
    <property type="match status" value="1"/>
</dbReference>
<feature type="chain" id="PRO_5001694862" description="Outer membrane protein beta-barrel domain-containing protein" evidence="2">
    <location>
        <begin position="22"/>
        <end position="238"/>
    </location>
</feature>
<reference evidence="4 5" key="1">
    <citation type="submission" date="2013-07" db="EMBL/GenBank/DDBJ databases">
        <title>Thioclava pacifica DSM 10166 Genome Sequencing.</title>
        <authorList>
            <person name="Lai Q."/>
            <person name="Shao Z."/>
        </authorList>
    </citation>
    <scope>NUCLEOTIDE SEQUENCE [LARGE SCALE GENOMIC DNA]</scope>
    <source>
        <strain evidence="4 5">DSM 10166</strain>
    </source>
</reference>
<feature type="domain" description="Outer membrane protein beta-barrel" evidence="3">
    <location>
        <begin position="8"/>
        <end position="209"/>
    </location>
</feature>
<sequence length="238" mass="25404">MPSMNKISLALIALFAFPALAQSEPSFYVTGAIGTIGGGMTTSDDLAGNPPSAPHGALGGLDTGSKRSFSLAVGYQLDPNLQVEVSYAKYEYGDTDWGTDFSGTYNAATATPFSGKLSSDVLFVGVNYLEDFAPNWNWQLGAAVGVARNKFHSATEGTYAEIRPNAQNQFAYKVSAGLGYKLSEHLKVLGNVELVSLGRFESAKQRDVDWSTSPNPIAPYKFDTNLQPAVSLGLSYSF</sequence>
<protein>
    <recommendedName>
        <fullName evidence="3">Outer membrane protein beta-barrel domain-containing protein</fullName>
    </recommendedName>
</protein>
<evidence type="ECO:0000313" key="4">
    <source>
        <dbReference type="EMBL" id="KEO55180.1"/>
    </source>
</evidence>
<dbReference type="Proteomes" id="UP000027432">
    <property type="component" value="Unassembled WGS sequence"/>
</dbReference>
<comment type="caution">
    <text evidence="4">The sequence shown here is derived from an EMBL/GenBank/DDBJ whole genome shotgun (WGS) entry which is preliminary data.</text>
</comment>